<organism evidence="1 2">
    <name type="scientific">Gymnopilus dilepis</name>
    <dbReference type="NCBI Taxonomy" id="231916"/>
    <lineage>
        <taxon>Eukaryota</taxon>
        <taxon>Fungi</taxon>
        <taxon>Dikarya</taxon>
        <taxon>Basidiomycota</taxon>
        <taxon>Agaricomycotina</taxon>
        <taxon>Agaricomycetes</taxon>
        <taxon>Agaricomycetidae</taxon>
        <taxon>Agaricales</taxon>
        <taxon>Agaricineae</taxon>
        <taxon>Hymenogastraceae</taxon>
        <taxon>Gymnopilus</taxon>
    </lineage>
</organism>
<sequence>MTSASALTPDLEATNLVQHVLTADSRGAQRARSLEHDLILNFSLEPLKLKQRPVVHSRGEKS</sequence>
<keyword evidence="2" id="KW-1185">Reference proteome</keyword>
<dbReference type="InParanoid" id="A0A409Y2R1"/>
<evidence type="ECO:0000313" key="2">
    <source>
        <dbReference type="Proteomes" id="UP000284706"/>
    </source>
</evidence>
<dbReference type="Proteomes" id="UP000284706">
    <property type="component" value="Unassembled WGS sequence"/>
</dbReference>
<protein>
    <submittedName>
        <fullName evidence="1">Uncharacterized protein</fullName>
    </submittedName>
</protein>
<proteinExistence type="predicted"/>
<name>A0A409Y2R1_9AGAR</name>
<gene>
    <name evidence="1" type="ORF">CVT26_000660</name>
</gene>
<evidence type="ECO:0000313" key="1">
    <source>
        <dbReference type="EMBL" id="PPQ97268.1"/>
    </source>
</evidence>
<accession>A0A409Y2R1</accession>
<reference evidence="1 2" key="1">
    <citation type="journal article" date="2018" name="Evol. Lett.">
        <title>Horizontal gene cluster transfer increased hallucinogenic mushroom diversity.</title>
        <authorList>
            <person name="Reynolds H.T."/>
            <person name="Vijayakumar V."/>
            <person name="Gluck-Thaler E."/>
            <person name="Korotkin H.B."/>
            <person name="Matheny P.B."/>
            <person name="Slot J.C."/>
        </authorList>
    </citation>
    <scope>NUCLEOTIDE SEQUENCE [LARGE SCALE GENOMIC DNA]</scope>
    <source>
        <strain evidence="1 2">SRW20</strain>
    </source>
</reference>
<dbReference type="EMBL" id="NHYE01001270">
    <property type="protein sequence ID" value="PPQ97268.1"/>
    <property type="molecule type" value="Genomic_DNA"/>
</dbReference>
<dbReference type="AlphaFoldDB" id="A0A409Y2R1"/>
<comment type="caution">
    <text evidence="1">The sequence shown here is derived from an EMBL/GenBank/DDBJ whole genome shotgun (WGS) entry which is preliminary data.</text>
</comment>